<keyword evidence="3 5" id="KW-1133">Transmembrane helix</keyword>
<dbReference type="PANTHER" id="PTHR17920:SF24">
    <property type="entry name" value="ALPHA_BETA HYDROLASE-RELATED"/>
    <property type="match status" value="1"/>
</dbReference>
<evidence type="ECO:0000256" key="3">
    <source>
        <dbReference type="ARBA" id="ARBA00022989"/>
    </source>
</evidence>
<dbReference type="PANTHER" id="PTHR17920">
    <property type="entry name" value="TRANSMEMBRANE AND COILED-COIL DOMAIN-CONTAINING PROTEIN 4 TMCO4"/>
    <property type="match status" value="1"/>
</dbReference>
<evidence type="ECO:0000256" key="4">
    <source>
        <dbReference type="ARBA" id="ARBA00023136"/>
    </source>
</evidence>
<evidence type="ECO:0000256" key="1">
    <source>
        <dbReference type="ARBA" id="ARBA00004141"/>
    </source>
</evidence>
<protein>
    <submittedName>
        <fullName evidence="6">Uncharacterized protein</fullName>
    </submittedName>
</protein>
<keyword evidence="7" id="KW-1185">Reference proteome</keyword>
<dbReference type="InterPro" id="IPR007941">
    <property type="entry name" value="DUF726"/>
</dbReference>
<accession>A0AAD8L760</accession>
<proteinExistence type="predicted"/>
<reference evidence="6" key="1">
    <citation type="journal article" date="2023" name="bioRxiv">
        <title>Improved chromosome-level genome assembly for marigold (Tagetes erecta).</title>
        <authorList>
            <person name="Jiang F."/>
            <person name="Yuan L."/>
            <person name="Wang S."/>
            <person name="Wang H."/>
            <person name="Xu D."/>
            <person name="Wang A."/>
            <person name="Fan W."/>
        </authorList>
    </citation>
    <scope>NUCLEOTIDE SEQUENCE</scope>
    <source>
        <strain evidence="6">WSJ</strain>
        <tissue evidence="6">Leaf</tissue>
    </source>
</reference>
<feature type="transmembrane region" description="Helical" evidence="5">
    <location>
        <begin position="57"/>
        <end position="78"/>
    </location>
</feature>
<dbReference type="GO" id="GO:0016020">
    <property type="term" value="C:membrane"/>
    <property type="evidence" value="ECO:0007669"/>
    <property type="project" value="UniProtKB-SubCell"/>
</dbReference>
<evidence type="ECO:0000313" key="7">
    <source>
        <dbReference type="Proteomes" id="UP001229421"/>
    </source>
</evidence>
<keyword evidence="4 5" id="KW-0472">Membrane</keyword>
<evidence type="ECO:0000256" key="5">
    <source>
        <dbReference type="SAM" id="Phobius"/>
    </source>
</evidence>
<feature type="transmembrane region" description="Helical" evidence="5">
    <location>
        <begin position="28"/>
        <end position="51"/>
    </location>
</feature>
<comment type="caution">
    <text evidence="6">The sequence shown here is derived from an EMBL/GenBank/DDBJ whole genome shotgun (WGS) entry which is preliminary data.</text>
</comment>
<evidence type="ECO:0000313" key="6">
    <source>
        <dbReference type="EMBL" id="KAK1434303.1"/>
    </source>
</evidence>
<dbReference type="AlphaFoldDB" id="A0AAD8L760"/>
<dbReference type="Pfam" id="PF05277">
    <property type="entry name" value="DUF726"/>
    <property type="match status" value="1"/>
</dbReference>
<keyword evidence="2 5" id="KW-0812">Transmembrane</keyword>
<name>A0AAD8L760_TARER</name>
<evidence type="ECO:0000256" key="2">
    <source>
        <dbReference type="ARBA" id="ARBA00022692"/>
    </source>
</evidence>
<comment type="subcellular location">
    <subcellularLocation>
        <location evidence="1">Membrane</location>
        <topology evidence="1">Multi-pass membrane protein</topology>
    </subcellularLocation>
</comment>
<dbReference type="Proteomes" id="UP001229421">
    <property type="component" value="Unassembled WGS sequence"/>
</dbReference>
<organism evidence="6 7">
    <name type="scientific">Tagetes erecta</name>
    <name type="common">African marigold</name>
    <dbReference type="NCBI Taxonomy" id="13708"/>
    <lineage>
        <taxon>Eukaryota</taxon>
        <taxon>Viridiplantae</taxon>
        <taxon>Streptophyta</taxon>
        <taxon>Embryophyta</taxon>
        <taxon>Tracheophyta</taxon>
        <taxon>Spermatophyta</taxon>
        <taxon>Magnoliopsida</taxon>
        <taxon>eudicotyledons</taxon>
        <taxon>Gunneridae</taxon>
        <taxon>Pentapetalae</taxon>
        <taxon>asterids</taxon>
        <taxon>campanulids</taxon>
        <taxon>Asterales</taxon>
        <taxon>Asteraceae</taxon>
        <taxon>Asteroideae</taxon>
        <taxon>Heliantheae alliance</taxon>
        <taxon>Tageteae</taxon>
        <taxon>Tagetes</taxon>
    </lineage>
</organism>
<gene>
    <name evidence="6" type="ORF">QVD17_00040</name>
</gene>
<dbReference type="EMBL" id="JAUHHV010000001">
    <property type="protein sequence ID" value="KAK1434303.1"/>
    <property type="molecule type" value="Genomic_DNA"/>
</dbReference>
<sequence length="121" mass="12648">MVVLKQGDGKENECISDDSWEKWKRGGLIGAAAITGGTLMAITCGFAAPAIASGVSALAPTLGTVMLVQFVLAGRATYLQGVAGLDIRIHVHRLSATQVKKLSEGTLTSPKRSICDRHPTS</sequence>